<evidence type="ECO:0000313" key="3">
    <source>
        <dbReference type="Proteomes" id="UP000321570"/>
    </source>
</evidence>
<evidence type="ECO:0000313" key="2">
    <source>
        <dbReference type="EMBL" id="VUZ52261.1"/>
    </source>
</evidence>
<keyword evidence="3" id="KW-1185">Reference proteome</keyword>
<accession>A0A564YYB9</accession>
<proteinExistence type="predicted"/>
<gene>
    <name evidence="2" type="ORF">WMSIL1_LOCUS10753</name>
</gene>
<dbReference type="Proteomes" id="UP000321570">
    <property type="component" value="Unassembled WGS sequence"/>
</dbReference>
<dbReference type="EMBL" id="CABIJS010000477">
    <property type="protein sequence ID" value="VUZ52261.1"/>
    <property type="molecule type" value="Genomic_DNA"/>
</dbReference>
<sequence>MCSQTNVPRSHIESCLAGTIRRISYQSMVDPYSKWSYEVCHSEHRHQQPLPRACQKVHHRKSLRSQYAAVSSESITDPTEIYLDVCHPPSVMTFRNSRDPVQSSARSVLQGGSNAQTYE</sequence>
<name>A0A564YYB9_HYMDI</name>
<protein>
    <submittedName>
        <fullName evidence="2">Uncharacterized protein</fullName>
    </submittedName>
</protein>
<reference evidence="2 3" key="1">
    <citation type="submission" date="2019-07" db="EMBL/GenBank/DDBJ databases">
        <authorList>
            <person name="Jastrzebski P J."/>
            <person name="Paukszto L."/>
            <person name="Jastrzebski P J."/>
        </authorList>
    </citation>
    <scope>NUCLEOTIDE SEQUENCE [LARGE SCALE GENOMIC DNA]</scope>
    <source>
        <strain evidence="2 3">WMS-il1</strain>
    </source>
</reference>
<organism evidence="2 3">
    <name type="scientific">Hymenolepis diminuta</name>
    <name type="common">Rat tapeworm</name>
    <dbReference type="NCBI Taxonomy" id="6216"/>
    <lineage>
        <taxon>Eukaryota</taxon>
        <taxon>Metazoa</taxon>
        <taxon>Spiralia</taxon>
        <taxon>Lophotrochozoa</taxon>
        <taxon>Platyhelminthes</taxon>
        <taxon>Cestoda</taxon>
        <taxon>Eucestoda</taxon>
        <taxon>Cyclophyllidea</taxon>
        <taxon>Hymenolepididae</taxon>
        <taxon>Hymenolepis</taxon>
    </lineage>
</organism>
<feature type="region of interest" description="Disordered" evidence="1">
    <location>
        <begin position="94"/>
        <end position="119"/>
    </location>
</feature>
<dbReference type="AlphaFoldDB" id="A0A564YYB9"/>
<evidence type="ECO:0000256" key="1">
    <source>
        <dbReference type="SAM" id="MobiDB-lite"/>
    </source>
</evidence>